<name>H0XFZ6_OTOGA</name>
<dbReference type="GeneTree" id="ENSGT00940000160305"/>
<dbReference type="STRING" id="30611.ENSOGAP00000014970"/>
<dbReference type="PRINTS" id="PR00722">
    <property type="entry name" value="CHYMOTRYPSIN"/>
</dbReference>
<dbReference type="Gene3D" id="2.40.10.10">
    <property type="entry name" value="Trypsin-like serine proteases"/>
    <property type="match status" value="1"/>
</dbReference>
<dbReference type="PROSITE" id="PS50240">
    <property type="entry name" value="TRYPSIN_DOM"/>
    <property type="match status" value="1"/>
</dbReference>
<dbReference type="FunFam" id="2.40.10.10:FF:000003">
    <property type="entry name" value="Transmembrane serine protease 3"/>
    <property type="match status" value="1"/>
</dbReference>
<evidence type="ECO:0000256" key="4">
    <source>
        <dbReference type="ARBA" id="ARBA00022825"/>
    </source>
</evidence>
<dbReference type="Proteomes" id="UP000005225">
    <property type="component" value="Unassembled WGS sequence"/>
</dbReference>
<dbReference type="GO" id="GO:0006508">
    <property type="term" value="P:proteolysis"/>
    <property type="evidence" value="ECO:0007669"/>
    <property type="project" value="UniProtKB-KW"/>
</dbReference>
<evidence type="ECO:0000256" key="2">
    <source>
        <dbReference type="ARBA" id="ARBA00022729"/>
    </source>
</evidence>
<evidence type="ECO:0000256" key="5">
    <source>
        <dbReference type="ARBA" id="ARBA00023157"/>
    </source>
</evidence>
<dbReference type="InParanoid" id="H0XFZ6"/>
<dbReference type="Pfam" id="PF00089">
    <property type="entry name" value="Trypsin"/>
    <property type="match status" value="1"/>
</dbReference>
<feature type="domain" description="Peptidase S1" evidence="8">
    <location>
        <begin position="38"/>
        <end position="273"/>
    </location>
</feature>
<evidence type="ECO:0000259" key="8">
    <source>
        <dbReference type="PROSITE" id="PS50240"/>
    </source>
</evidence>
<keyword evidence="5" id="KW-1015">Disulfide bond</keyword>
<accession>H0XFZ6</accession>
<reference evidence="9" key="3">
    <citation type="submission" date="2025-09" db="UniProtKB">
        <authorList>
            <consortium name="Ensembl"/>
        </authorList>
    </citation>
    <scope>IDENTIFICATION</scope>
</reference>
<dbReference type="GO" id="GO:0004252">
    <property type="term" value="F:serine-type endopeptidase activity"/>
    <property type="evidence" value="ECO:0007669"/>
    <property type="project" value="InterPro"/>
</dbReference>
<dbReference type="PANTHER" id="PTHR24253:SF144">
    <property type="entry name" value="CHYMOTRYPSIN-LIKE PROTEASE CTRL-1-RELATED"/>
    <property type="match status" value="1"/>
</dbReference>
<keyword evidence="10" id="KW-1185">Reference proteome</keyword>
<dbReference type="CDD" id="cd00190">
    <property type="entry name" value="Tryp_SPc"/>
    <property type="match status" value="1"/>
</dbReference>
<proteinExistence type="predicted"/>
<evidence type="ECO:0000256" key="3">
    <source>
        <dbReference type="ARBA" id="ARBA00022801"/>
    </source>
</evidence>
<protein>
    <recommendedName>
        <fullName evidence="8">Peptidase S1 domain-containing protein</fullName>
    </recommendedName>
</protein>
<keyword evidence="2 7" id="KW-0732">Signal</keyword>
<dbReference type="InterPro" id="IPR018114">
    <property type="entry name" value="TRYPSIN_HIS"/>
</dbReference>
<feature type="chain" id="PRO_5003545595" description="Peptidase S1 domain-containing protein" evidence="7">
    <location>
        <begin position="24"/>
        <end position="276"/>
    </location>
</feature>
<keyword evidence="1" id="KW-0645">Protease</keyword>
<feature type="signal peptide" evidence="7">
    <location>
        <begin position="1"/>
        <end position="23"/>
    </location>
</feature>
<reference evidence="10" key="1">
    <citation type="submission" date="2011-03" db="EMBL/GenBank/DDBJ databases">
        <title>Version 3 of the genome sequence of Otolemur garnettii (Bushbaby).</title>
        <authorList>
            <consortium name="The Broad Institute Genome Sequencing Platform"/>
            <person name="Di Palma F."/>
            <person name="Johnson J."/>
            <person name="Lander E.S."/>
            <person name="Lindblad-Toh K."/>
            <person name="Jaffe D.B."/>
            <person name="Gnerre S."/>
            <person name="MacCallum I."/>
            <person name="Przybylski D."/>
            <person name="Ribeiro F.J."/>
            <person name="Burton J.N."/>
            <person name="Walker B.J."/>
            <person name="Sharpe T."/>
            <person name="Hall G."/>
        </authorList>
    </citation>
    <scope>NUCLEOTIDE SEQUENCE [LARGE SCALE GENOMIC DNA]</scope>
</reference>
<keyword evidence="6" id="KW-0325">Glycoprotein</keyword>
<dbReference type="InterPro" id="IPR001254">
    <property type="entry name" value="Trypsin_dom"/>
</dbReference>
<sequence length="276" mass="29685">SRAMGPLTGSLLLLLLVLLPARCQEASECGHSMDTGKAVGSQDAPEGRWPWQVGVWAASVGHICGGSIIHPSWVLTAAHCFLKLYHVKVGGLTLSLLEPHSSLEAVGKLFIHPLYSGKKFSSGDIALMQLVSPVHPSQFAPVCLPAAHTSFAVGFTCWLTGWGTIQQKAVANVLQEATVPLLDSNMCDVMYHLGESSLVGRRLIQDDMLCAGFPRGKKESCQGDSGGPLVCASNSTWVQIGIVSWGFGCARSYRPGVYTRVLSYTDWIQKTLAQYQ</sequence>
<dbReference type="EMBL" id="AAQR03078119">
    <property type="status" value="NOT_ANNOTATED_CDS"/>
    <property type="molecule type" value="Genomic_DNA"/>
</dbReference>
<dbReference type="eggNOG" id="KOG3627">
    <property type="taxonomic scope" value="Eukaryota"/>
</dbReference>
<evidence type="ECO:0000313" key="9">
    <source>
        <dbReference type="Ensembl" id="ENSOGAP00000014970.2"/>
    </source>
</evidence>
<dbReference type="PANTHER" id="PTHR24253">
    <property type="entry name" value="TRANSMEMBRANE PROTEASE SERINE"/>
    <property type="match status" value="1"/>
</dbReference>
<reference evidence="9" key="2">
    <citation type="submission" date="2025-08" db="UniProtKB">
        <authorList>
            <consortium name="Ensembl"/>
        </authorList>
    </citation>
    <scope>IDENTIFICATION</scope>
</reference>
<dbReference type="Ensembl" id="ENSOGAT00000016730.2">
    <property type="protein sequence ID" value="ENSOGAP00000014970.2"/>
    <property type="gene ID" value="ENSOGAG00000016726.2"/>
</dbReference>
<evidence type="ECO:0000313" key="10">
    <source>
        <dbReference type="Proteomes" id="UP000005225"/>
    </source>
</evidence>
<dbReference type="SMART" id="SM00020">
    <property type="entry name" value="Tryp_SPc"/>
    <property type="match status" value="1"/>
</dbReference>
<keyword evidence="4" id="KW-0720">Serine protease</keyword>
<dbReference type="HOGENOM" id="CLU_006842_0_4_1"/>
<dbReference type="PROSITE" id="PS00134">
    <property type="entry name" value="TRYPSIN_HIS"/>
    <property type="match status" value="1"/>
</dbReference>
<keyword evidence="3" id="KW-0378">Hydrolase</keyword>
<dbReference type="InterPro" id="IPR001314">
    <property type="entry name" value="Peptidase_S1A"/>
</dbReference>
<dbReference type="AlphaFoldDB" id="H0XFZ6"/>
<organism evidence="9 10">
    <name type="scientific">Otolemur garnettii</name>
    <name type="common">Small-eared galago</name>
    <name type="synonym">Garnett's greater bushbaby</name>
    <dbReference type="NCBI Taxonomy" id="30611"/>
    <lineage>
        <taxon>Eukaryota</taxon>
        <taxon>Metazoa</taxon>
        <taxon>Chordata</taxon>
        <taxon>Craniata</taxon>
        <taxon>Vertebrata</taxon>
        <taxon>Euteleostomi</taxon>
        <taxon>Mammalia</taxon>
        <taxon>Eutheria</taxon>
        <taxon>Euarchontoglires</taxon>
        <taxon>Primates</taxon>
        <taxon>Strepsirrhini</taxon>
        <taxon>Lorisiformes</taxon>
        <taxon>Galagidae</taxon>
        <taxon>Otolemur</taxon>
    </lineage>
</organism>
<dbReference type="SUPFAM" id="SSF50494">
    <property type="entry name" value="Trypsin-like serine proteases"/>
    <property type="match status" value="1"/>
</dbReference>
<evidence type="ECO:0000256" key="6">
    <source>
        <dbReference type="ARBA" id="ARBA00023180"/>
    </source>
</evidence>
<dbReference type="InterPro" id="IPR043504">
    <property type="entry name" value="Peptidase_S1_PA_chymotrypsin"/>
</dbReference>
<evidence type="ECO:0000256" key="1">
    <source>
        <dbReference type="ARBA" id="ARBA00022670"/>
    </source>
</evidence>
<evidence type="ECO:0000256" key="7">
    <source>
        <dbReference type="SAM" id="SignalP"/>
    </source>
</evidence>
<dbReference type="OMA" id="TSEGHIC"/>
<dbReference type="InterPro" id="IPR009003">
    <property type="entry name" value="Peptidase_S1_PA"/>
</dbReference>